<dbReference type="RefSeq" id="WP_023978782.1">
    <property type="nucleotide sequence ID" value="NZ_CBLX010000004.1"/>
</dbReference>
<evidence type="ECO:0000256" key="3">
    <source>
        <dbReference type="ARBA" id="ARBA00023136"/>
    </source>
</evidence>
<comment type="subcellular location">
    <subcellularLocation>
        <location evidence="1">Membrane</location>
        <topology evidence="1">Lipid-anchor</topology>
    </subcellularLocation>
</comment>
<dbReference type="PANTHER" id="PTHR30429:SF1">
    <property type="entry name" value="D-METHIONINE-BINDING LIPOPROTEIN METQ-RELATED"/>
    <property type="match status" value="1"/>
</dbReference>
<keyword evidence="3" id="KW-0472">Membrane</keyword>
<reference evidence="7 8" key="1">
    <citation type="journal article" date="2014" name="Genome Biol. Evol.">
        <title>Acetic acid bacteria genomes reveal functional traits for adaptation to life in insect guts.</title>
        <authorList>
            <person name="Chouaia B."/>
            <person name="Gaiarsa S."/>
            <person name="Crotti E."/>
            <person name="Comandatore F."/>
            <person name="Degli Esposti M."/>
            <person name="Ricci I."/>
            <person name="Alma A."/>
            <person name="Favia G."/>
            <person name="Bandi C."/>
            <person name="Daffonchio D."/>
        </authorList>
    </citation>
    <scope>NUCLEOTIDE SEQUENCE [LARGE SCALE GENOMIC DNA]</scope>
    <source>
        <strain evidence="7 8">SF2.1</strain>
    </source>
</reference>
<evidence type="ECO:0000313" key="8">
    <source>
        <dbReference type="Proteomes" id="UP000027583"/>
    </source>
</evidence>
<evidence type="ECO:0000256" key="6">
    <source>
        <dbReference type="PIRNR" id="PIRNR002854"/>
    </source>
</evidence>
<sequence length="271" mass="29257">MSLASLPRRTVLSSLLGASMALSLRGAHAEGKPIRVGIMAGEDEDIWRLVSQNAQKQGLALKIVTFSDYSTPDEALASHDLDANSFQHKPFLKAQCDAHGYRITPVGDTYVAPIGLYSRKWKTLAALPKGAVIGVPNDPSNEGRALLLLQTLGFIKLSPSAGLLPTPLDITENPHEFTIRELDAGVVGRALPDLDAAVINTDWAHKAGVDVVHERLAREGVKDNPYICVIAVNTDDVQAPWVKPLVSAYQQPNIRQALIDVYANTVIPAFS</sequence>
<dbReference type="PIRSF" id="PIRSF002854">
    <property type="entry name" value="MetQ"/>
    <property type="match status" value="1"/>
</dbReference>
<comment type="similarity">
    <text evidence="6">Belongs to the nlpA lipoprotein family.</text>
</comment>
<dbReference type="SUPFAM" id="SSF53850">
    <property type="entry name" value="Periplasmic binding protein-like II"/>
    <property type="match status" value="1"/>
</dbReference>
<proteinExistence type="inferred from homology"/>
<evidence type="ECO:0000256" key="1">
    <source>
        <dbReference type="ARBA" id="ARBA00004635"/>
    </source>
</evidence>
<dbReference type="PANTHER" id="PTHR30429">
    <property type="entry name" value="D-METHIONINE-BINDING LIPOPROTEIN METQ"/>
    <property type="match status" value="1"/>
</dbReference>
<accession>A0A060QD64</accession>
<reference evidence="7 8" key="2">
    <citation type="journal article" date="2014" name="PLoS ONE">
        <title>Evolution of mitochondria reconstructed from the energy metabolism of living bacteria.</title>
        <authorList>
            <person name="Degli Esposti M."/>
            <person name="Chouaia B."/>
            <person name="Comandatore F."/>
            <person name="Crotti E."/>
            <person name="Sassera D."/>
            <person name="Lievens P.M."/>
            <person name="Daffonchio D."/>
            <person name="Bandi C."/>
        </authorList>
    </citation>
    <scope>NUCLEOTIDE SEQUENCE [LARGE SCALE GENOMIC DNA]</scope>
    <source>
        <strain evidence="7 8">SF2.1</strain>
    </source>
</reference>
<dbReference type="eggNOG" id="COG1464">
    <property type="taxonomic scope" value="Bacteria"/>
</dbReference>
<dbReference type="CDD" id="cd13598">
    <property type="entry name" value="PBP2_lipoprotein_IlpA_like"/>
    <property type="match status" value="1"/>
</dbReference>
<dbReference type="GO" id="GO:0016020">
    <property type="term" value="C:membrane"/>
    <property type="evidence" value="ECO:0007669"/>
    <property type="project" value="UniProtKB-SubCell"/>
</dbReference>
<dbReference type="EMBL" id="CBLX010000004">
    <property type="protein sequence ID" value="CDG38870.1"/>
    <property type="molecule type" value="Genomic_DNA"/>
</dbReference>
<evidence type="ECO:0000256" key="4">
    <source>
        <dbReference type="ARBA" id="ARBA00023139"/>
    </source>
</evidence>
<gene>
    <name evidence="7" type="ORF">ASAP_0825</name>
</gene>
<evidence type="ECO:0000313" key="7">
    <source>
        <dbReference type="EMBL" id="CDG38870.1"/>
    </source>
</evidence>
<comment type="caution">
    <text evidence="7">The sequence shown here is derived from an EMBL/GenBank/DDBJ whole genome shotgun (WGS) entry which is preliminary data.</text>
</comment>
<dbReference type="InterPro" id="IPR004872">
    <property type="entry name" value="Lipoprotein_NlpA"/>
</dbReference>
<keyword evidence="5 6" id="KW-0449">Lipoprotein</keyword>
<name>A0A060QD64_9PROT</name>
<protein>
    <recommendedName>
        <fullName evidence="6">Lipoprotein</fullName>
    </recommendedName>
</protein>
<evidence type="ECO:0000256" key="2">
    <source>
        <dbReference type="ARBA" id="ARBA00022729"/>
    </source>
</evidence>
<dbReference type="Proteomes" id="UP000027583">
    <property type="component" value="Unassembled WGS sequence"/>
</dbReference>
<dbReference type="Pfam" id="PF03180">
    <property type="entry name" value="Lipoprotein_9"/>
    <property type="match status" value="1"/>
</dbReference>
<keyword evidence="4" id="KW-0564">Palmitate</keyword>
<organism evidence="7 8">
    <name type="scientific">Asaia bogorensis</name>
    <dbReference type="NCBI Taxonomy" id="91915"/>
    <lineage>
        <taxon>Bacteria</taxon>
        <taxon>Pseudomonadati</taxon>
        <taxon>Pseudomonadota</taxon>
        <taxon>Alphaproteobacteria</taxon>
        <taxon>Acetobacterales</taxon>
        <taxon>Acetobacteraceae</taxon>
        <taxon>Asaia</taxon>
    </lineage>
</organism>
<dbReference type="Gene3D" id="3.40.190.10">
    <property type="entry name" value="Periplasmic binding protein-like II"/>
    <property type="match status" value="2"/>
</dbReference>
<keyword evidence="2" id="KW-0732">Signal</keyword>
<evidence type="ECO:0000256" key="5">
    <source>
        <dbReference type="ARBA" id="ARBA00023288"/>
    </source>
</evidence>
<dbReference type="AlphaFoldDB" id="A0A060QD64"/>